<dbReference type="InterPro" id="IPR032675">
    <property type="entry name" value="LRR_dom_sf"/>
</dbReference>
<dbReference type="OrthoDB" id="2968423at2759"/>
<evidence type="ECO:0008006" key="3">
    <source>
        <dbReference type="Google" id="ProtNLM"/>
    </source>
</evidence>
<dbReference type="Gene3D" id="3.80.10.10">
    <property type="entry name" value="Ribonuclease Inhibitor"/>
    <property type="match status" value="1"/>
</dbReference>
<dbReference type="Proteomes" id="UP000724874">
    <property type="component" value="Unassembled WGS sequence"/>
</dbReference>
<sequence length="505" mass="57550">MSTFPNEIWMHIVEYLPVQALHDLMNVNSVFFQAAMDFRYRQISFAYLDNRMLRSLARLKDPSVAKRVRILHVYPGFLKEALDREKEKQDLGLVAPAPVHRRSLRDKLTDIANLLLEPKIVTPKHPRIRLMQTLKRTEDIVQLMLDVLSGLPNVTDYYVTWCGLPSISATAVPFLLTVFQPNLRKLSLELSLENMRTLLTPSFKVEKLEELQLTIHSENIDSVWERSDILRTHLAPAISRLRSTLQTLTIQSWEPADLSPMLCAISRLPALEELVIAIPVESPHLGDPEGLTHFLNAHRVTLRTLRLRATQFGGCGLTPDLVSFDNWVRQAVVGVHLPKLRQLDISSGHFPIDTSLFCLQHFASSITSLSLTGCYRSYDDVHEALNLVSDTDGSLFRLRLGLVSLSPQLVDLISSQLPGLIRLELVVKYILPHPFDSPRFSSQHPDDQATTQVDAFLSEMENRCYSFWELGHMSLLADFLPSRTHYEDLLEKTFRRCIPSIKTFS</sequence>
<reference evidence="1" key="1">
    <citation type="submission" date="2020-11" db="EMBL/GenBank/DDBJ databases">
        <authorList>
            <consortium name="DOE Joint Genome Institute"/>
            <person name="Ahrendt S."/>
            <person name="Riley R."/>
            <person name="Andreopoulos W."/>
            <person name="LaButti K."/>
            <person name="Pangilinan J."/>
            <person name="Ruiz-duenas F.J."/>
            <person name="Barrasa J.M."/>
            <person name="Sanchez-Garcia M."/>
            <person name="Camarero S."/>
            <person name="Miyauchi S."/>
            <person name="Serrano A."/>
            <person name="Linde D."/>
            <person name="Babiker R."/>
            <person name="Drula E."/>
            <person name="Ayuso-Fernandez I."/>
            <person name="Pacheco R."/>
            <person name="Padilla G."/>
            <person name="Ferreira P."/>
            <person name="Barriuso J."/>
            <person name="Kellner H."/>
            <person name="Castanera R."/>
            <person name="Alfaro M."/>
            <person name="Ramirez L."/>
            <person name="Pisabarro A.G."/>
            <person name="Kuo A."/>
            <person name="Tritt A."/>
            <person name="Lipzen A."/>
            <person name="He G."/>
            <person name="Yan M."/>
            <person name="Ng V."/>
            <person name="Cullen D."/>
            <person name="Martin F."/>
            <person name="Rosso M.-N."/>
            <person name="Henrissat B."/>
            <person name="Hibbett D."/>
            <person name="Martinez A.T."/>
            <person name="Grigoriev I.V."/>
        </authorList>
    </citation>
    <scope>NUCLEOTIDE SEQUENCE</scope>
    <source>
        <strain evidence="1">AH 44721</strain>
    </source>
</reference>
<accession>A0A9P5TT94</accession>
<evidence type="ECO:0000313" key="1">
    <source>
        <dbReference type="EMBL" id="KAF8909251.1"/>
    </source>
</evidence>
<organism evidence="1 2">
    <name type="scientific">Gymnopilus junonius</name>
    <name type="common">Spectacular rustgill mushroom</name>
    <name type="synonym">Gymnopilus spectabilis subsp. junonius</name>
    <dbReference type="NCBI Taxonomy" id="109634"/>
    <lineage>
        <taxon>Eukaryota</taxon>
        <taxon>Fungi</taxon>
        <taxon>Dikarya</taxon>
        <taxon>Basidiomycota</taxon>
        <taxon>Agaricomycotina</taxon>
        <taxon>Agaricomycetes</taxon>
        <taxon>Agaricomycetidae</taxon>
        <taxon>Agaricales</taxon>
        <taxon>Agaricineae</taxon>
        <taxon>Hymenogastraceae</taxon>
        <taxon>Gymnopilus</taxon>
    </lineage>
</organism>
<name>A0A9P5TT94_GYMJU</name>
<evidence type="ECO:0000313" key="2">
    <source>
        <dbReference type="Proteomes" id="UP000724874"/>
    </source>
</evidence>
<dbReference type="SUPFAM" id="SSF52047">
    <property type="entry name" value="RNI-like"/>
    <property type="match status" value="1"/>
</dbReference>
<dbReference type="AlphaFoldDB" id="A0A9P5TT94"/>
<gene>
    <name evidence="1" type="ORF">CPB84DRAFT_1765649</name>
</gene>
<dbReference type="EMBL" id="JADNYJ010000009">
    <property type="protein sequence ID" value="KAF8909251.1"/>
    <property type="molecule type" value="Genomic_DNA"/>
</dbReference>
<comment type="caution">
    <text evidence="1">The sequence shown here is derived from an EMBL/GenBank/DDBJ whole genome shotgun (WGS) entry which is preliminary data.</text>
</comment>
<protein>
    <recommendedName>
        <fullName evidence="3">F-box domain-containing protein</fullName>
    </recommendedName>
</protein>
<keyword evidence="2" id="KW-1185">Reference proteome</keyword>
<proteinExistence type="predicted"/>